<feature type="transmembrane region" description="Helical" evidence="14">
    <location>
        <begin position="461"/>
        <end position="479"/>
    </location>
</feature>
<keyword evidence="7" id="KW-0547">Nucleotide-binding</keyword>
<evidence type="ECO:0000256" key="7">
    <source>
        <dbReference type="ARBA" id="ARBA00022741"/>
    </source>
</evidence>
<dbReference type="SUPFAM" id="SSF52402">
    <property type="entry name" value="Adenine nucleotide alpha hydrolases-like"/>
    <property type="match status" value="1"/>
</dbReference>
<dbReference type="GO" id="GO:0005737">
    <property type="term" value="C:cytoplasm"/>
    <property type="evidence" value="ECO:0007669"/>
    <property type="project" value="UniProtKB-ARBA"/>
</dbReference>
<dbReference type="SMART" id="SM00387">
    <property type="entry name" value="HATPase_c"/>
    <property type="match status" value="1"/>
</dbReference>
<dbReference type="InterPro" id="IPR027417">
    <property type="entry name" value="P-loop_NTPase"/>
</dbReference>
<dbReference type="Pfam" id="PF13493">
    <property type="entry name" value="DUF4118"/>
    <property type="match status" value="1"/>
</dbReference>
<dbReference type="AlphaFoldDB" id="B8GSR2"/>
<evidence type="ECO:0000313" key="16">
    <source>
        <dbReference type="EMBL" id="ACL72966.1"/>
    </source>
</evidence>
<dbReference type="Gene3D" id="3.40.50.620">
    <property type="entry name" value="HUPs"/>
    <property type="match status" value="1"/>
</dbReference>
<dbReference type="SMART" id="SM00388">
    <property type="entry name" value="HisKA"/>
    <property type="match status" value="1"/>
</dbReference>
<keyword evidence="11" id="KW-0902">Two-component regulatory system</keyword>
<dbReference type="Gene3D" id="3.30.450.40">
    <property type="match status" value="1"/>
</dbReference>
<organism evidence="16 17">
    <name type="scientific">Thioalkalivibrio sulfidiphilus (strain HL-EbGR7)</name>
    <dbReference type="NCBI Taxonomy" id="396588"/>
    <lineage>
        <taxon>Bacteria</taxon>
        <taxon>Pseudomonadati</taxon>
        <taxon>Pseudomonadota</taxon>
        <taxon>Gammaproteobacteria</taxon>
        <taxon>Chromatiales</taxon>
        <taxon>Ectothiorhodospiraceae</taxon>
        <taxon>Thioalkalivibrio</taxon>
    </lineage>
</organism>
<name>B8GSR2_THISH</name>
<evidence type="ECO:0000256" key="1">
    <source>
        <dbReference type="ARBA" id="ARBA00000085"/>
    </source>
</evidence>
<protein>
    <recommendedName>
        <fullName evidence="3">histidine kinase</fullName>
        <ecNumber evidence="3">2.7.13.3</ecNumber>
    </recommendedName>
</protein>
<dbReference type="EMBL" id="CP001339">
    <property type="protein sequence ID" value="ACL72966.1"/>
    <property type="molecule type" value="Genomic_DNA"/>
</dbReference>
<keyword evidence="4" id="KW-0597">Phosphoprotein</keyword>
<keyword evidence="6 14" id="KW-0812">Transmembrane</keyword>
<dbReference type="SUPFAM" id="SSF55874">
    <property type="entry name" value="ATPase domain of HSP90 chaperone/DNA topoisomerase II/histidine kinase"/>
    <property type="match status" value="1"/>
</dbReference>
<dbReference type="Proteomes" id="UP000002383">
    <property type="component" value="Chromosome"/>
</dbReference>
<evidence type="ECO:0000256" key="10">
    <source>
        <dbReference type="ARBA" id="ARBA00022989"/>
    </source>
</evidence>
<dbReference type="Pfam" id="PF02702">
    <property type="entry name" value="KdpD"/>
    <property type="match status" value="1"/>
</dbReference>
<dbReference type="GO" id="GO:0042802">
    <property type="term" value="F:identical protein binding"/>
    <property type="evidence" value="ECO:0007669"/>
    <property type="project" value="UniProtKB-ARBA"/>
</dbReference>
<dbReference type="InterPro" id="IPR003594">
    <property type="entry name" value="HATPase_dom"/>
</dbReference>
<dbReference type="InterPro" id="IPR036890">
    <property type="entry name" value="HATPase_C_sf"/>
</dbReference>
<dbReference type="Pfam" id="PF02518">
    <property type="entry name" value="HATPase_c"/>
    <property type="match status" value="1"/>
</dbReference>
<evidence type="ECO:0000256" key="8">
    <source>
        <dbReference type="ARBA" id="ARBA00022777"/>
    </source>
</evidence>
<dbReference type="InterPro" id="IPR052023">
    <property type="entry name" value="Histidine_kinase_KdpD"/>
</dbReference>
<keyword evidence="12 14" id="KW-0472">Membrane</keyword>
<evidence type="ECO:0000256" key="13">
    <source>
        <dbReference type="ARBA" id="ARBA00057300"/>
    </source>
</evidence>
<dbReference type="PROSITE" id="PS50109">
    <property type="entry name" value="HIS_KIN"/>
    <property type="match status" value="1"/>
</dbReference>
<dbReference type="eggNOG" id="COG2205">
    <property type="taxonomic scope" value="Bacteria"/>
</dbReference>
<dbReference type="SUPFAM" id="SSF55781">
    <property type="entry name" value="GAF domain-like"/>
    <property type="match status" value="1"/>
</dbReference>
<dbReference type="EC" id="2.7.13.3" evidence="3"/>
<evidence type="ECO:0000313" key="17">
    <source>
        <dbReference type="Proteomes" id="UP000002383"/>
    </source>
</evidence>
<dbReference type="OrthoDB" id="9806130at2"/>
<dbReference type="STRING" id="396588.Tgr7_1885"/>
<dbReference type="Gene3D" id="1.10.287.130">
    <property type="match status" value="1"/>
</dbReference>
<dbReference type="RefSeq" id="WP_012638447.1">
    <property type="nucleotide sequence ID" value="NC_011901.1"/>
</dbReference>
<dbReference type="InterPro" id="IPR005467">
    <property type="entry name" value="His_kinase_dom"/>
</dbReference>
<keyword evidence="9" id="KW-0067">ATP-binding</keyword>
<dbReference type="KEGG" id="tgr:Tgr7_1885"/>
<reference evidence="16 17" key="1">
    <citation type="journal article" date="2011" name="Stand. Genomic Sci.">
        <title>Complete genome sequence of 'Thioalkalivibrio sulfidophilus' HL-EbGr7.</title>
        <authorList>
            <person name="Muyzer G."/>
            <person name="Sorokin D.Y."/>
            <person name="Mavromatis K."/>
            <person name="Lapidus A."/>
            <person name="Clum A."/>
            <person name="Ivanova N."/>
            <person name="Pati A."/>
            <person name="d'Haeseleer P."/>
            <person name="Woyke T."/>
            <person name="Kyrpides N.C."/>
        </authorList>
    </citation>
    <scope>NUCLEOTIDE SEQUENCE [LARGE SCALE GENOMIC DNA]</scope>
    <source>
        <strain evidence="16 17">HL-EbGR7</strain>
    </source>
</reference>
<dbReference type="PRINTS" id="PR00344">
    <property type="entry name" value="BCTRLSENSOR"/>
</dbReference>
<dbReference type="Pfam" id="PF00512">
    <property type="entry name" value="HisKA"/>
    <property type="match status" value="1"/>
</dbReference>
<dbReference type="GO" id="GO:0000155">
    <property type="term" value="F:phosphorelay sensor kinase activity"/>
    <property type="evidence" value="ECO:0007669"/>
    <property type="project" value="InterPro"/>
</dbReference>
<dbReference type="FunFam" id="3.40.50.300:FF:000483">
    <property type="entry name" value="Sensor histidine kinase KdpD"/>
    <property type="match status" value="1"/>
</dbReference>
<dbReference type="InterPro" id="IPR004358">
    <property type="entry name" value="Sig_transdc_His_kin-like_C"/>
</dbReference>
<dbReference type="PANTHER" id="PTHR45569">
    <property type="entry name" value="SENSOR PROTEIN KDPD"/>
    <property type="match status" value="1"/>
</dbReference>
<sequence>MGTEHTGQADALLGEIKRQTAGRLTVFLGAAPGVGKTYAMLARARELHRQGVDVVIGIVETHGRSETQTMVEGLPLLPRKKVEYQGRQLEEMDLDGLLGRKPAIALVDELAHRNAPGSRHERRWQDVEELLNAGIDVYTTVNIQHLESLNDVVHQITGIRVSETVPDAVFERLRDIRLVDLPARELIERLNDGKVYLPEQAAQALQAFFSPSNLTALRELAMQTVADHVDADLRETRAARGLEGISIQRHVLIAIDGRGQSEYLVRAGARIAERRGAPWSVVTVETGRSADAALHTDDLYRTAPTRNMVARAEQQRLIEIDKAFALARNLGGETEVLHNTDVTQALLDAAEARGARSIVIGRTRERPIVRIFNRTLTQQLLQRGARYELTIVSTPQARQRAMELQGLASGRLTGREVVLILLASVGAVGAAALAERTLGLQDLSLIFLVAVMLVASRTRMLSAVITAGLCFVAYNFFFIEPRYTFLISAHRGVATVLLFLAAALIAGRLASQLRMQVVALRAANTHATAMQNLGRHLAKAADLGQVIASGSSVLQSTLHAEAWIRINGEAGPTTAANHLTEKDLMAADWTQQHGQASGHYTDTLTHSSWLFLPVHSDKNTLGVAGLRFPSGMGRLSFEQRRLAESMVEDIGQAAQRTRLVSELEEARVTGETERLRSALLSSVSHDLRSPLSSMIGAADSLARYAKDMGPEDQKSLLETIHVEGERLDRYIQNLLDMTRLGQQGLTLTRDWIGIDELVGSASRRLQRYEPDVRIEHDIPPDLPPIHVHPALIEQALFNVMENAAKFSPPGVPIRVQIRRTEDDQLRIDISDRGPGIPEDERRRIFDMFYSVERGDRGKQGTGLGLTIVQGIVGAHMGSVQALPGPEGKGTTIRLTLPWGGYANQEAKEHDGTS</sequence>
<dbReference type="InterPro" id="IPR014729">
    <property type="entry name" value="Rossmann-like_a/b/a_fold"/>
</dbReference>
<dbReference type="HOGENOM" id="CLU_000445_113_1_6"/>
<evidence type="ECO:0000256" key="14">
    <source>
        <dbReference type="SAM" id="Phobius"/>
    </source>
</evidence>
<dbReference type="Pfam" id="PF00582">
    <property type="entry name" value="Usp"/>
    <property type="match status" value="1"/>
</dbReference>
<evidence type="ECO:0000256" key="9">
    <source>
        <dbReference type="ARBA" id="ARBA00022840"/>
    </source>
</evidence>
<proteinExistence type="predicted"/>
<keyword evidence="8" id="KW-0418">Kinase</keyword>
<evidence type="ECO:0000256" key="5">
    <source>
        <dbReference type="ARBA" id="ARBA00022679"/>
    </source>
</evidence>
<keyword evidence="5" id="KW-0808">Transferase</keyword>
<dbReference type="GO" id="GO:0005886">
    <property type="term" value="C:plasma membrane"/>
    <property type="evidence" value="ECO:0007669"/>
    <property type="project" value="TreeGrafter"/>
</dbReference>
<dbReference type="GO" id="GO:0005524">
    <property type="term" value="F:ATP binding"/>
    <property type="evidence" value="ECO:0007669"/>
    <property type="project" value="UniProtKB-KW"/>
</dbReference>
<dbReference type="SUPFAM" id="SSF52540">
    <property type="entry name" value="P-loop containing nucleoside triphosphate hydrolases"/>
    <property type="match status" value="1"/>
</dbReference>
<dbReference type="FunFam" id="3.30.565.10:FF:000042">
    <property type="entry name" value="Two-component sensor histidine kinase KdpD"/>
    <property type="match status" value="1"/>
</dbReference>
<dbReference type="Gene3D" id="3.30.565.10">
    <property type="entry name" value="Histidine kinase-like ATPase, C-terminal domain"/>
    <property type="match status" value="1"/>
</dbReference>
<keyword evidence="10 14" id="KW-1133">Transmembrane helix</keyword>
<dbReference type="Gene3D" id="3.40.50.300">
    <property type="entry name" value="P-loop containing nucleotide triphosphate hydrolases"/>
    <property type="match status" value="1"/>
</dbReference>
<feature type="transmembrane region" description="Helical" evidence="14">
    <location>
        <begin position="417"/>
        <end position="434"/>
    </location>
</feature>
<dbReference type="CDD" id="cd00082">
    <property type="entry name" value="HisKA"/>
    <property type="match status" value="1"/>
</dbReference>
<evidence type="ECO:0000256" key="4">
    <source>
        <dbReference type="ARBA" id="ARBA00022553"/>
    </source>
</evidence>
<dbReference type="InterPro" id="IPR003852">
    <property type="entry name" value="Sig_transdc_His_kinase_KdpD_N"/>
</dbReference>
<feature type="transmembrane region" description="Helical" evidence="14">
    <location>
        <begin position="485"/>
        <end position="506"/>
    </location>
</feature>
<dbReference type="InterPro" id="IPR036097">
    <property type="entry name" value="HisK_dim/P_sf"/>
</dbReference>
<comment type="subcellular location">
    <subcellularLocation>
        <location evidence="2">Membrane</location>
        <topology evidence="2">Multi-pass membrane protein</topology>
    </subcellularLocation>
</comment>
<evidence type="ECO:0000259" key="15">
    <source>
        <dbReference type="PROSITE" id="PS50109"/>
    </source>
</evidence>
<gene>
    <name evidence="16" type="ordered locus">Tgr7_1885</name>
</gene>
<comment type="catalytic activity">
    <reaction evidence="1">
        <text>ATP + protein L-histidine = ADP + protein N-phospho-L-histidine.</text>
        <dbReference type="EC" id="2.7.13.3"/>
    </reaction>
</comment>
<dbReference type="InterPro" id="IPR006016">
    <property type="entry name" value="UspA"/>
</dbReference>
<feature type="domain" description="Histidine kinase" evidence="15">
    <location>
        <begin position="682"/>
        <end position="900"/>
    </location>
</feature>
<comment type="function">
    <text evidence="13">Member of the two-component regulatory system KdpD/KdpE involved in the regulation of the kdp operon. KdpD may function as a membrane-associated protein kinase that phosphorylates KdpE in response to environmental signals.</text>
</comment>
<dbReference type="InterPro" id="IPR038318">
    <property type="entry name" value="KdpD_sf"/>
</dbReference>
<dbReference type="Gene3D" id="1.20.120.620">
    <property type="entry name" value="Backbone structure of the membrane domain of e. Coli histidine kinase receptor kdpd"/>
    <property type="match status" value="1"/>
</dbReference>
<evidence type="ECO:0000256" key="3">
    <source>
        <dbReference type="ARBA" id="ARBA00012438"/>
    </source>
</evidence>
<accession>B8GSR2</accession>
<dbReference type="InterPro" id="IPR025201">
    <property type="entry name" value="KdpD_TM"/>
</dbReference>
<dbReference type="PANTHER" id="PTHR45569:SF1">
    <property type="entry name" value="SENSOR PROTEIN KDPD"/>
    <property type="match status" value="1"/>
</dbReference>
<dbReference type="SUPFAM" id="SSF47384">
    <property type="entry name" value="Homodimeric domain of signal transducing histidine kinase"/>
    <property type="match status" value="1"/>
</dbReference>
<keyword evidence="17" id="KW-1185">Reference proteome</keyword>
<evidence type="ECO:0000256" key="6">
    <source>
        <dbReference type="ARBA" id="ARBA00022692"/>
    </source>
</evidence>
<dbReference type="InterPro" id="IPR029016">
    <property type="entry name" value="GAF-like_dom_sf"/>
</dbReference>
<evidence type="ECO:0000256" key="2">
    <source>
        <dbReference type="ARBA" id="ARBA00004141"/>
    </source>
</evidence>
<evidence type="ECO:0000256" key="12">
    <source>
        <dbReference type="ARBA" id="ARBA00023136"/>
    </source>
</evidence>
<dbReference type="InterPro" id="IPR003661">
    <property type="entry name" value="HisK_dim/P_dom"/>
</dbReference>
<evidence type="ECO:0000256" key="11">
    <source>
        <dbReference type="ARBA" id="ARBA00023012"/>
    </source>
</evidence>